<accession>A0ABQ1UZJ3</accession>
<dbReference type="Gene3D" id="1.10.30.50">
    <property type="match status" value="1"/>
</dbReference>
<proteinExistence type="predicted"/>
<name>A0ABQ1UZJ3_9FLAO</name>
<gene>
    <name evidence="1" type="ORF">GCM10011518_44410</name>
</gene>
<protein>
    <recommendedName>
        <fullName evidence="3">TIGR02646 family protein</fullName>
    </recommendedName>
</protein>
<keyword evidence="2" id="KW-1185">Reference proteome</keyword>
<evidence type="ECO:0000313" key="1">
    <source>
        <dbReference type="EMBL" id="GGF30280.1"/>
    </source>
</evidence>
<organism evidence="1 2">
    <name type="scientific">Flavobacterium limi</name>
    <dbReference type="NCBI Taxonomy" id="2045105"/>
    <lineage>
        <taxon>Bacteria</taxon>
        <taxon>Pseudomonadati</taxon>
        <taxon>Bacteroidota</taxon>
        <taxon>Flavobacteriia</taxon>
        <taxon>Flavobacteriales</taxon>
        <taxon>Flavobacteriaceae</taxon>
        <taxon>Flavobacterium</taxon>
    </lineage>
</organism>
<evidence type="ECO:0000313" key="2">
    <source>
        <dbReference type="Proteomes" id="UP000655016"/>
    </source>
</evidence>
<comment type="caution">
    <text evidence="1">The sequence shown here is derived from an EMBL/GenBank/DDBJ whole genome shotgun (WGS) entry which is preliminary data.</text>
</comment>
<dbReference type="RefSeq" id="WP_163396707.1">
    <property type="nucleotide sequence ID" value="NZ_BMKP01000017.1"/>
</dbReference>
<evidence type="ECO:0008006" key="3">
    <source>
        <dbReference type="Google" id="ProtNLM"/>
    </source>
</evidence>
<dbReference type="Proteomes" id="UP000655016">
    <property type="component" value="Unassembled WGS sequence"/>
</dbReference>
<dbReference type="InterPro" id="IPR003615">
    <property type="entry name" value="HNH_nuc"/>
</dbReference>
<dbReference type="CDD" id="cd00085">
    <property type="entry name" value="HNHc"/>
    <property type="match status" value="1"/>
</dbReference>
<dbReference type="EMBL" id="BMKP01000017">
    <property type="protein sequence ID" value="GGF30280.1"/>
    <property type="molecule type" value="Genomic_DNA"/>
</dbReference>
<reference evidence="2" key="1">
    <citation type="journal article" date="2019" name="Int. J. Syst. Evol. Microbiol.">
        <title>The Global Catalogue of Microorganisms (GCM) 10K type strain sequencing project: providing services to taxonomists for standard genome sequencing and annotation.</title>
        <authorList>
            <consortium name="The Broad Institute Genomics Platform"/>
            <consortium name="The Broad Institute Genome Sequencing Center for Infectious Disease"/>
            <person name="Wu L."/>
            <person name="Ma J."/>
        </authorList>
    </citation>
    <scope>NUCLEOTIDE SEQUENCE [LARGE SCALE GENOMIC DNA]</scope>
    <source>
        <strain evidence="2">CGMCC 1.16060</strain>
    </source>
</reference>
<sequence length="297" mass="34649">MIFVDRSKVTEPDILSNQTRRGHLETQEAIRHYSVLNLTTAFNFKVYRHAEVKKALIDLFKGKCAYCESTFLHVYSGDVEHFRPKGEIEEVAEPKKPGYYWLASNWDNLLLSCRNCNQKLSHLMFGQAGRVTMGKMNQFPLSDLDKYVRKHDNPTGIESEEKFRLLLNPCIDNPEKHLEYGDEGVIKAKKNEDGLLCEKGLKSIDVFVLQRVHLVQSREKTLIDIEAQIQRVKEAVENYNFHIADLNDSKKFYFEKILKRELDRLYKFLKPEEPYLGMARQVIGKFLDLNFGIKLKN</sequence>